<reference evidence="3" key="1">
    <citation type="journal article" date="2019" name="Int. J. Syst. Evol. Microbiol.">
        <title>The Global Catalogue of Microorganisms (GCM) 10K type strain sequencing project: providing services to taxonomists for standard genome sequencing and annotation.</title>
        <authorList>
            <consortium name="The Broad Institute Genomics Platform"/>
            <consortium name="The Broad Institute Genome Sequencing Center for Infectious Disease"/>
            <person name="Wu L."/>
            <person name="Ma J."/>
        </authorList>
    </citation>
    <scope>NUCLEOTIDE SEQUENCE [LARGE SCALE GENOMIC DNA]</scope>
    <source>
        <strain evidence="3">CCUG 58760</strain>
    </source>
</reference>
<dbReference type="RefSeq" id="WP_376995232.1">
    <property type="nucleotide sequence ID" value="NZ_JBHSLC010000017.1"/>
</dbReference>
<evidence type="ECO:0000256" key="1">
    <source>
        <dbReference type="SAM" id="MobiDB-lite"/>
    </source>
</evidence>
<feature type="region of interest" description="Disordered" evidence="1">
    <location>
        <begin position="1"/>
        <end position="52"/>
    </location>
</feature>
<sequence length="122" mass="13535">MGDDRLWPERSPTDSTDQSGLSFRRFSRKERIADVRRGRKTQPTAAAIDRQSVKAAECGGPCGYDGGNKISGGKRQTLVDTEGDLLKVRCMLLPAGVRLRFPAIQLVWADTHHQGLKTWIKA</sequence>
<gene>
    <name evidence="2" type="ORF">ACFPMG_11335</name>
</gene>
<proteinExistence type="predicted"/>
<comment type="caution">
    <text evidence="2">The sequence shown here is derived from an EMBL/GenBank/DDBJ whole genome shotgun (WGS) entry which is preliminary data.</text>
</comment>
<keyword evidence="3" id="KW-1185">Reference proteome</keyword>
<dbReference type="Proteomes" id="UP001596166">
    <property type="component" value="Unassembled WGS sequence"/>
</dbReference>
<evidence type="ECO:0000313" key="3">
    <source>
        <dbReference type="Proteomes" id="UP001596166"/>
    </source>
</evidence>
<name>A0ABW0G4A1_9PROT</name>
<organism evidence="2 3">
    <name type="scientific">Azospirillum himalayense</name>
    <dbReference type="NCBI Taxonomy" id="654847"/>
    <lineage>
        <taxon>Bacteria</taxon>
        <taxon>Pseudomonadati</taxon>
        <taxon>Pseudomonadota</taxon>
        <taxon>Alphaproteobacteria</taxon>
        <taxon>Rhodospirillales</taxon>
        <taxon>Azospirillaceae</taxon>
        <taxon>Azospirillum</taxon>
    </lineage>
</organism>
<protein>
    <submittedName>
        <fullName evidence="2">Uncharacterized protein</fullName>
    </submittedName>
</protein>
<accession>A0ABW0G4A1</accession>
<feature type="compositionally biased region" description="Basic and acidic residues" evidence="1">
    <location>
        <begin position="1"/>
        <end position="12"/>
    </location>
</feature>
<evidence type="ECO:0000313" key="2">
    <source>
        <dbReference type="EMBL" id="MFC5355601.1"/>
    </source>
</evidence>
<dbReference type="EMBL" id="JBHSLC010000017">
    <property type="protein sequence ID" value="MFC5355601.1"/>
    <property type="molecule type" value="Genomic_DNA"/>
</dbReference>